<feature type="transmembrane region" description="Helical" evidence="2">
    <location>
        <begin position="71"/>
        <end position="92"/>
    </location>
</feature>
<evidence type="ECO:0000256" key="2">
    <source>
        <dbReference type="SAM" id="Phobius"/>
    </source>
</evidence>
<evidence type="ECO:0000256" key="1">
    <source>
        <dbReference type="SAM" id="MobiDB-lite"/>
    </source>
</evidence>
<keyword evidence="2" id="KW-0472">Membrane</keyword>
<accession>A0A915ZRA8</accession>
<dbReference type="EMBL" id="CAGKOT010000050">
    <property type="protein sequence ID" value="CAB5384079.1"/>
    <property type="molecule type" value="Genomic_DNA"/>
</dbReference>
<proteinExistence type="predicted"/>
<dbReference type="Proteomes" id="UP000684084">
    <property type="component" value="Unassembled WGS sequence"/>
</dbReference>
<reference evidence="3" key="1">
    <citation type="submission" date="2020-05" db="EMBL/GenBank/DDBJ databases">
        <authorList>
            <person name="Rincon C."/>
            <person name="Sanders R I."/>
            <person name="Robbins C."/>
            <person name="Chaturvedi A."/>
        </authorList>
    </citation>
    <scope>NUCLEOTIDE SEQUENCE</scope>
    <source>
        <strain evidence="3">CHB12</strain>
    </source>
</reference>
<sequence>MVDGNIPNNGNILNNGNAPNNGNVPNEIQLSPDLQKVLDSLTPRQRMRYDASQSKIDILETILDKRNKSEVWWELITVVIYAAITISLTVVNARYFNTDDSTKAFSDIISCIYYMTKIIVMGIKVEINGFIYNKIYAFIIIAPIMVGLLVAVTLGIYVQSPLITTKFINVGLEMSKVFISLIAC</sequence>
<feature type="transmembrane region" description="Helical" evidence="2">
    <location>
        <begin position="135"/>
        <end position="158"/>
    </location>
</feature>
<evidence type="ECO:0000313" key="4">
    <source>
        <dbReference type="Proteomes" id="UP000684084"/>
    </source>
</evidence>
<dbReference type="OrthoDB" id="2417677at2759"/>
<organism evidence="3 4">
    <name type="scientific">Rhizophagus irregularis</name>
    <dbReference type="NCBI Taxonomy" id="588596"/>
    <lineage>
        <taxon>Eukaryota</taxon>
        <taxon>Fungi</taxon>
        <taxon>Fungi incertae sedis</taxon>
        <taxon>Mucoromycota</taxon>
        <taxon>Glomeromycotina</taxon>
        <taxon>Glomeromycetes</taxon>
        <taxon>Glomerales</taxon>
        <taxon>Glomeraceae</taxon>
        <taxon>Rhizophagus</taxon>
    </lineage>
</organism>
<feature type="region of interest" description="Disordered" evidence="1">
    <location>
        <begin position="1"/>
        <end position="26"/>
    </location>
</feature>
<feature type="transmembrane region" description="Helical" evidence="2">
    <location>
        <begin position="104"/>
        <end position="123"/>
    </location>
</feature>
<comment type="caution">
    <text evidence="3">The sequence shown here is derived from an EMBL/GenBank/DDBJ whole genome shotgun (WGS) entry which is preliminary data.</text>
</comment>
<gene>
    <name evidence="3" type="ORF">CHRIB12_LOCUS18717</name>
</gene>
<dbReference type="AlphaFoldDB" id="A0A915ZRA8"/>
<evidence type="ECO:0000313" key="3">
    <source>
        <dbReference type="EMBL" id="CAB5384079.1"/>
    </source>
</evidence>
<name>A0A915ZRA8_9GLOM</name>
<protein>
    <submittedName>
        <fullName evidence="3">Uncharacterized protein</fullName>
    </submittedName>
</protein>
<keyword evidence="2" id="KW-1133">Transmembrane helix</keyword>
<dbReference type="VEuPathDB" id="FungiDB:RhiirFUN_006309"/>
<keyword evidence="2" id="KW-0812">Transmembrane</keyword>